<reference evidence="8" key="1">
    <citation type="submission" date="2016-11" db="EMBL/GenBank/DDBJ databases">
        <title>Dehalogenimonas formicexedens sp. nov., a chlorinated alkane respiring bacterium isolated from contaminated groundwater.</title>
        <authorList>
            <person name="Key T.A."/>
            <person name="Bowman K.S."/>
            <person name="Lee I."/>
            <person name="Chun J."/>
            <person name="Albuquerque L."/>
            <person name="da Costa M.S."/>
            <person name="Rainey F.A."/>
            <person name="Moe W.M."/>
        </authorList>
    </citation>
    <scope>NUCLEOTIDE SEQUENCE [LARGE SCALE GENOMIC DNA]</scope>
    <source>
        <strain evidence="8">NSZ-14</strain>
    </source>
</reference>
<evidence type="ECO:0000313" key="7">
    <source>
        <dbReference type="EMBL" id="APV45150.1"/>
    </source>
</evidence>
<comment type="subcellular location">
    <subcellularLocation>
        <location evidence="1">Cell membrane</location>
        <topology evidence="1">Multi-pass membrane protein</topology>
    </subcellularLocation>
</comment>
<protein>
    <submittedName>
        <fullName evidence="7">Membrane protein involved in the export of O-antigen and teichoic acid</fullName>
    </submittedName>
</protein>
<sequence>MNQQHRFLSSWPEFTRNTFYTLLTKVFILVSGALATIIIARWLGPEGKGIYSLIVLIPALLAMAGDLGLGIANTYYGRTKRYSIEQLTANSLTQALTIGTVVTTAFLAYYFILQPKFLESVEAVYIILACLTVPLKLFTVYLSCIVLGQYRLSAYNLISLIYNSASVILTAAALIVFNLGIGGMVYAFVLIELTGMIITLLMLRSHVHIRFGFDFAVFSNLLGYGIRGYIGNLVQFLNYRLDLLMIAFFLDAASIGYYSVAVAGAEVLFYLPGAVGTVVLARTPGISVEQANSSTPIICRNTLVISLVSALFLLIFAHIAVEILFGEEFLPAVMPLWLLLPGAVAMSIYKVLGNEMAGRGKPGLLVKASLLGLSINIILNLLLIPRLGIEGAAIATTVAYILIGFVALVIFSKNTGLAMRACVFIDANDLRMYKHLITTLRKKNRRG</sequence>
<feature type="transmembrane region" description="Helical" evidence="6">
    <location>
        <begin position="49"/>
        <end position="71"/>
    </location>
</feature>
<feature type="transmembrane region" description="Helical" evidence="6">
    <location>
        <begin position="257"/>
        <end position="281"/>
    </location>
</feature>
<dbReference type="Proteomes" id="UP000185934">
    <property type="component" value="Chromosome"/>
</dbReference>
<keyword evidence="8" id="KW-1185">Reference proteome</keyword>
<feature type="transmembrane region" description="Helical" evidence="6">
    <location>
        <begin position="92"/>
        <end position="112"/>
    </location>
</feature>
<keyword evidence="2" id="KW-1003">Cell membrane</keyword>
<gene>
    <name evidence="7" type="ORF">Dform_01831</name>
</gene>
<evidence type="ECO:0000256" key="1">
    <source>
        <dbReference type="ARBA" id="ARBA00004651"/>
    </source>
</evidence>
<dbReference type="EMBL" id="CP018258">
    <property type="protein sequence ID" value="APV45150.1"/>
    <property type="molecule type" value="Genomic_DNA"/>
</dbReference>
<feature type="transmembrane region" description="Helical" evidence="6">
    <location>
        <begin position="364"/>
        <end position="385"/>
    </location>
</feature>
<dbReference type="InterPro" id="IPR050833">
    <property type="entry name" value="Poly_Biosynth_Transport"/>
</dbReference>
<evidence type="ECO:0000313" key="8">
    <source>
        <dbReference type="Proteomes" id="UP000185934"/>
    </source>
</evidence>
<dbReference type="OrthoDB" id="143246at2"/>
<dbReference type="GO" id="GO:0005886">
    <property type="term" value="C:plasma membrane"/>
    <property type="evidence" value="ECO:0007669"/>
    <property type="project" value="UniProtKB-SubCell"/>
</dbReference>
<feature type="transmembrane region" description="Helical" evidence="6">
    <location>
        <begin position="215"/>
        <end position="237"/>
    </location>
</feature>
<feature type="transmembrane region" description="Helical" evidence="6">
    <location>
        <begin position="302"/>
        <end position="326"/>
    </location>
</feature>
<dbReference type="PANTHER" id="PTHR30250:SF11">
    <property type="entry name" value="O-ANTIGEN TRANSPORTER-RELATED"/>
    <property type="match status" value="1"/>
</dbReference>
<feature type="transmembrane region" description="Helical" evidence="6">
    <location>
        <begin position="160"/>
        <end position="179"/>
    </location>
</feature>
<feature type="transmembrane region" description="Helical" evidence="6">
    <location>
        <begin position="332"/>
        <end position="352"/>
    </location>
</feature>
<name>A0A1P8F9N8_9CHLR</name>
<feature type="transmembrane region" description="Helical" evidence="6">
    <location>
        <begin position="20"/>
        <end position="43"/>
    </location>
</feature>
<keyword evidence="3 6" id="KW-0812">Transmembrane</keyword>
<accession>A0A1P8F9N8</accession>
<evidence type="ECO:0000256" key="3">
    <source>
        <dbReference type="ARBA" id="ARBA00022692"/>
    </source>
</evidence>
<proteinExistence type="predicted"/>
<dbReference type="PANTHER" id="PTHR30250">
    <property type="entry name" value="PST FAMILY PREDICTED COLANIC ACID TRANSPORTER"/>
    <property type="match status" value="1"/>
</dbReference>
<dbReference type="Pfam" id="PF13440">
    <property type="entry name" value="Polysacc_synt_3"/>
    <property type="match status" value="1"/>
</dbReference>
<keyword evidence="4 6" id="KW-1133">Transmembrane helix</keyword>
<evidence type="ECO:0000256" key="5">
    <source>
        <dbReference type="ARBA" id="ARBA00023136"/>
    </source>
</evidence>
<dbReference type="AlphaFoldDB" id="A0A1P8F9N8"/>
<dbReference type="STRING" id="1839801.Dform_01831"/>
<feature type="transmembrane region" description="Helical" evidence="6">
    <location>
        <begin position="124"/>
        <end position="148"/>
    </location>
</feature>
<dbReference type="RefSeq" id="WP_076004732.1">
    <property type="nucleotide sequence ID" value="NZ_CP018258.1"/>
</dbReference>
<evidence type="ECO:0000256" key="2">
    <source>
        <dbReference type="ARBA" id="ARBA00022475"/>
    </source>
</evidence>
<organism evidence="7 8">
    <name type="scientific">Dehalogenimonas formicexedens</name>
    <dbReference type="NCBI Taxonomy" id="1839801"/>
    <lineage>
        <taxon>Bacteria</taxon>
        <taxon>Bacillati</taxon>
        <taxon>Chloroflexota</taxon>
        <taxon>Dehalococcoidia</taxon>
        <taxon>Dehalococcoidales</taxon>
        <taxon>Dehalococcoidaceae</taxon>
        <taxon>Dehalogenimonas</taxon>
    </lineage>
</organism>
<evidence type="ECO:0000256" key="6">
    <source>
        <dbReference type="SAM" id="Phobius"/>
    </source>
</evidence>
<evidence type="ECO:0000256" key="4">
    <source>
        <dbReference type="ARBA" id="ARBA00022989"/>
    </source>
</evidence>
<keyword evidence="5 6" id="KW-0472">Membrane</keyword>
<dbReference type="KEGG" id="dfo:Dform_01831"/>
<feature type="transmembrane region" description="Helical" evidence="6">
    <location>
        <begin position="185"/>
        <end position="203"/>
    </location>
</feature>
<feature type="transmembrane region" description="Helical" evidence="6">
    <location>
        <begin position="391"/>
        <end position="411"/>
    </location>
</feature>